<dbReference type="PANTHER" id="PTHR19143:SF327">
    <property type="entry name" value="FI21813P1-RELATED"/>
    <property type="match status" value="1"/>
</dbReference>
<reference evidence="3 4" key="1">
    <citation type="journal article" date="2007" name="Nature">
        <title>Evolution of genes and genomes on the Drosophila phylogeny.</title>
        <authorList>
            <consortium name="Drosophila 12 Genomes Consortium"/>
            <person name="Clark A.G."/>
            <person name="Eisen M.B."/>
            <person name="Smith D.R."/>
            <person name="Bergman C.M."/>
            <person name="Oliver B."/>
            <person name="Markow T.A."/>
            <person name="Kaufman T.C."/>
            <person name="Kellis M."/>
            <person name="Gelbart W."/>
            <person name="Iyer V.N."/>
            <person name="Pollard D.A."/>
            <person name="Sackton T.B."/>
            <person name="Larracuente A.M."/>
            <person name="Singh N.D."/>
            <person name="Abad J.P."/>
            <person name="Abt D.N."/>
            <person name="Adryan B."/>
            <person name="Aguade M."/>
            <person name="Akashi H."/>
            <person name="Anderson W.W."/>
            <person name="Aquadro C.F."/>
            <person name="Ardell D.H."/>
            <person name="Arguello R."/>
            <person name="Artieri C.G."/>
            <person name="Barbash D.A."/>
            <person name="Barker D."/>
            <person name="Barsanti P."/>
            <person name="Batterham P."/>
            <person name="Batzoglou S."/>
            <person name="Begun D."/>
            <person name="Bhutkar A."/>
            <person name="Blanco E."/>
            <person name="Bosak S.A."/>
            <person name="Bradley R.K."/>
            <person name="Brand A.D."/>
            <person name="Brent M.R."/>
            <person name="Brooks A.N."/>
            <person name="Brown R.H."/>
            <person name="Butlin R.K."/>
            <person name="Caggese C."/>
            <person name="Calvi B.R."/>
            <person name="Bernardo de Carvalho A."/>
            <person name="Caspi A."/>
            <person name="Castrezana S."/>
            <person name="Celniker S.E."/>
            <person name="Chang J.L."/>
            <person name="Chapple C."/>
            <person name="Chatterji S."/>
            <person name="Chinwalla A."/>
            <person name="Civetta A."/>
            <person name="Clifton S.W."/>
            <person name="Comeron J.M."/>
            <person name="Costello J.C."/>
            <person name="Coyne J.A."/>
            <person name="Daub J."/>
            <person name="David R.G."/>
            <person name="Delcher A.L."/>
            <person name="Delehaunty K."/>
            <person name="Do C.B."/>
            <person name="Ebling H."/>
            <person name="Edwards K."/>
            <person name="Eickbush T."/>
            <person name="Evans J.D."/>
            <person name="Filipski A."/>
            <person name="Findeiss S."/>
            <person name="Freyhult E."/>
            <person name="Fulton L."/>
            <person name="Fulton R."/>
            <person name="Garcia A.C."/>
            <person name="Gardiner A."/>
            <person name="Garfield D.A."/>
            <person name="Garvin B.E."/>
            <person name="Gibson G."/>
            <person name="Gilbert D."/>
            <person name="Gnerre S."/>
            <person name="Godfrey J."/>
            <person name="Good R."/>
            <person name="Gotea V."/>
            <person name="Gravely B."/>
            <person name="Greenberg A.J."/>
            <person name="Griffiths-Jones S."/>
            <person name="Gross S."/>
            <person name="Guigo R."/>
            <person name="Gustafson E.A."/>
            <person name="Haerty W."/>
            <person name="Hahn M.W."/>
            <person name="Halligan D.L."/>
            <person name="Halpern A.L."/>
            <person name="Halter G.M."/>
            <person name="Han M.V."/>
            <person name="Heger A."/>
            <person name="Hillier L."/>
            <person name="Hinrichs A.S."/>
            <person name="Holmes I."/>
            <person name="Hoskins R.A."/>
            <person name="Hubisz M.J."/>
            <person name="Hultmark D."/>
            <person name="Huntley M.A."/>
            <person name="Jaffe D.B."/>
            <person name="Jagadeeshan S."/>
            <person name="Jeck W.R."/>
            <person name="Johnson J."/>
            <person name="Jones C.D."/>
            <person name="Jordan W.C."/>
            <person name="Karpen G.H."/>
            <person name="Kataoka E."/>
            <person name="Keightley P.D."/>
            <person name="Kheradpour P."/>
            <person name="Kirkness E.F."/>
            <person name="Koerich L.B."/>
            <person name="Kristiansen K."/>
            <person name="Kudrna D."/>
            <person name="Kulathinal R.J."/>
            <person name="Kumar S."/>
            <person name="Kwok R."/>
            <person name="Lander E."/>
            <person name="Langley C.H."/>
            <person name="Lapoint R."/>
            <person name="Lazzaro B.P."/>
            <person name="Lee S.J."/>
            <person name="Levesque L."/>
            <person name="Li R."/>
            <person name="Lin C.F."/>
            <person name="Lin M.F."/>
            <person name="Lindblad-Toh K."/>
            <person name="Llopart A."/>
            <person name="Long M."/>
            <person name="Low L."/>
            <person name="Lozovsky E."/>
            <person name="Lu J."/>
            <person name="Luo M."/>
            <person name="Machado C.A."/>
            <person name="Makalowski W."/>
            <person name="Marzo M."/>
            <person name="Matsuda M."/>
            <person name="Matzkin L."/>
            <person name="McAllister B."/>
            <person name="McBride C.S."/>
            <person name="McKernan B."/>
            <person name="McKernan K."/>
            <person name="Mendez-Lago M."/>
            <person name="Minx P."/>
            <person name="Mollenhauer M.U."/>
            <person name="Montooth K."/>
            <person name="Mount S.M."/>
            <person name="Mu X."/>
            <person name="Myers E."/>
            <person name="Negre B."/>
            <person name="Newfeld S."/>
            <person name="Nielsen R."/>
            <person name="Noor M.A."/>
            <person name="O'Grady P."/>
            <person name="Pachter L."/>
            <person name="Papaceit M."/>
            <person name="Parisi M.J."/>
            <person name="Parisi M."/>
            <person name="Parts L."/>
            <person name="Pedersen J.S."/>
            <person name="Pesole G."/>
            <person name="Phillippy A.M."/>
            <person name="Ponting C.P."/>
            <person name="Pop M."/>
            <person name="Porcelli D."/>
            <person name="Powell J.R."/>
            <person name="Prohaska S."/>
            <person name="Pruitt K."/>
            <person name="Puig M."/>
            <person name="Quesneville H."/>
            <person name="Ram K.R."/>
            <person name="Rand D."/>
            <person name="Rasmussen M.D."/>
            <person name="Reed L.K."/>
            <person name="Reenan R."/>
            <person name="Reily A."/>
            <person name="Remington K.A."/>
            <person name="Rieger T.T."/>
            <person name="Ritchie M.G."/>
            <person name="Robin C."/>
            <person name="Rogers Y.H."/>
            <person name="Rohde C."/>
            <person name="Rozas J."/>
            <person name="Rubenfield M.J."/>
            <person name="Ruiz A."/>
            <person name="Russo S."/>
            <person name="Salzberg S.L."/>
            <person name="Sanchez-Gracia A."/>
            <person name="Saranga D.J."/>
            <person name="Sato H."/>
            <person name="Schaeffer S.W."/>
            <person name="Schatz M.C."/>
            <person name="Schlenke T."/>
            <person name="Schwartz R."/>
            <person name="Segarra C."/>
            <person name="Singh R.S."/>
            <person name="Sirot L."/>
            <person name="Sirota M."/>
            <person name="Sisneros N.B."/>
            <person name="Smith C.D."/>
            <person name="Smith T.F."/>
            <person name="Spieth J."/>
            <person name="Stage D.E."/>
            <person name="Stark A."/>
            <person name="Stephan W."/>
            <person name="Strausberg R.L."/>
            <person name="Strempel S."/>
            <person name="Sturgill D."/>
            <person name="Sutton G."/>
            <person name="Sutton G.G."/>
            <person name="Tao W."/>
            <person name="Teichmann S."/>
            <person name="Tobari Y.N."/>
            <person name="Tomimura Y."/>
            <person name="Tsolas J.M."/>
            <person name="Valente V.L."/>
            <person name="Venter E."/>
            <person name="Venter J.C."/>
            <person name="Vicario S."/>
            <person name="Vieira F.G."/>
            <person name="Vilella A.J."/>
            <person name="Villasante A."/>
            <person name="Walenz B."/>
            <person name="Wang J."/>
            <person name="Wasserman M."/>
            <person name="Watts T."/>
            <person name="Wilson D."/>
            <person name="Wilson R.K."/>
            <person name="Wing R.A."/>
            <person name="Wolfner M.F."/>
            <person name="Wong A."/>
            <person name="Wong G.K."/>
            <person name="Wu C.I."/>
            <person name="Wu G."/>
            <person name="Yamamoto D."/>
            <person name="Yang H.P."/>
            <person name="Yang S.P."/>
            <person name="Yorke J.A."/>
            <person name="Yoshida K."/>
            <person name="Zdobnov E."/>
            <person name="Zhang P."/>
            <person name="Zhang Y."/>
            <person name="Zimin A.V."/>
            <person name="Baldwin J."/>
            <person name="Abdouelleil A."/>
            <person name="Abdulkadir J."/>
            <person name="Abebe A."/>
            <person name="Abera B."/>
            <person name="Abreu J."/>
            <person name="Acer S.C."/>
            <person name="Aftuck L."/>
            <person name="Alexander A."/>
            <person name="An P."/>
            <person name="Anderson E."/>
            <person name="Anderson S."/>
            <person name="Arachi H."/>
            <person name="Azer M."/>
            <person name="Bachantsang P."/>
            <person name="Barry A."/>
            <person name="Bayul T."/>
            <person name="Berlin A."/>
            <person name="Bessette D."/>
            <person name="Bloom T."/>
            <person name="Blye J."/>
            <person name="Boguslavskiy L."/>
            <person name="Bonnet C."/>
            <person name="Boukhgalter B."/>
            <person name="Bourzgui I."/>
            <person name="Brown A."/>
            <person name="Cahill P."/>
            <person name="Channer S."/>
            <person name="Cheshatsang Y."/>
            <person name="Chuda L."/>
            <person name="Citroen M."/>
            <person name="Collymore A."/>
            <person name="Cooke P."/>
            <person name="Costello M."/>
            <person name="D'Aco K."/>
            <person name="Daza R."/>
            <person name="De Haan G."/>
            <person name="DeGray S."/>
            <person name="DeMaso C."/>
            <person name="Dhargay N."/>
            <person name="Dooley K."/>
            <person name="Dooley E."/>
            <person name="Doricent M."/>
            <person name="Dorje P."/>
            <person name="Dorjee K."/>
            <person name="Dupes A."/>
            <person name="Elong R."/>
            <person name="Falk J."/>
            <person name="Farina A."/>
            <person name="Faro S."/>
            <person name="Ferguson D."/>
            <person name="Fisher S."/>
            <person name="Foley C.D."/>
            <person name="Franke A."/>
            <person name="Friedrich D."/>
            <person name="Gadbois L."/>
            <person name="Gearin G."/>
            <person name="Gearin C.R."/>
            <person name="Giannoukos G."/>
            <person name="Goode T."/>
            <person name="Graham J."/>
            <person name="Grandbois E."/>
            <person name="Grewal S."/>
            <person name="Gyaltsen K."/>
            <person name="Hafez N."/>
            <person name="Hagos B."/>
            <person name="Hall J."/>
            <person name="Henson C."/>
            <person name="Hollinger A."/>
            <person name="Honan T."/>
            <person name="Huard M.D."/>
            <person name="Hughes L."/>
            <person name="Hurhula B."/>
            <person name="Husby M.E."/>
            <person name="Kamat A."/>
            <person name="Kanga B."/>
            <person name="Kashin S."/>
            <person name="Khazanovich D."/>
            <person name="Kisner P."/>
            <person name="Lance K."/>
            <person name="Lara M."/>
            <person name="Lee W."/>
            <person name="Lennon N."/>
            <person name="Letendre F."/>
            <person name="LeVine R."/>
            <person name="Lipovsky A."/>
            <person name="Liu X."/>
            <person name="Liu J."/>
            <person name="Liu S."/>
            <person name="Lokyitsang T."/>
            <person name="Lokyitsang Y."/>
            <person name="Lubonja R."/>
            <person name="Lui A."/>
            <person name="MacDonald P."/>
            <person name="Magnisalis V."/>
            <person name="Maru K."/>
            <person name="Matthews C."/>
            <person name="McCusker W."/>
            <person name="McDonough S."/>
            <person name="Mehta T."/>
            <person name="Meldrim J."/>
            <person name="Meneus L."/>
            <person name="Mihai O."/>
            <person name="Mihalev A."/>
            <person name="Mihova T."/>
            <person name="Mittelman R."/>
            <person name="Mlenga V."/>
            <person name="Montmayeur A."/>
            <person name="Mulrain L."/>
            <person name="Navidi A."/>
            <person name="Naylor J."/>
            <person name="Negash T."/>
            <person name="Nguyen T."/>
            <person name="Nguyen N."/>
            <person name="Nicol R."/>
            <person name="Norbu C."/>
            <person name="Norbu N."/>
            <person name="Novod N."/>
            <person name="O'Neill B."/>
            <person name="Osman S."/>
            <person name="Markiewicz E."/>
            <person name="Oyono O.L."/>
            <person name="Patti C."/>
            <person name="Phunkhang P."/>
            <person name="Pierre F."/>
            <person name="Priest M."/>
            <person name="Raghuraman S."/>
            <person name="Rege F."/>
            <person name="Reyes R."/>
            <person name="Rise C."/>
            <person name="Rogov P."/>
            <person name="Ross K."/>
            <person name="Ryan E."/>
            <person name="Settipalli S."/>
            <person name="Shea T."/>
            <person name="Sherpa N."/>
            <person name="Shi L."/>
            <person name="Shih D."/>
            <person name="Sparrow T."/>
            <person name="Spaulding J."/>
            <person name="Stalker J."/>
            <person name="Stange-Thomann N."/>
            <person name="Stavropoulos S."/>
            <person name="Stone C."/>
            <person name="Strader C."/>
            <person name="Tesfaye S."/>
            <person name="Thomson T."/>
            <person name="Thoulutsang Y."/>
            <person name="Thoulutsang D."/>
            <person name="Topham K."/>
            <person name="Topping I."/>
            <person name="Tsamla T."/>
            <person name="Vassiliev H."/>
            <person name="Vo A."/>
            <person name="Wangchuk T."/>
            <person name="Wangdi T."/>
            <person name="Weiand M."/>
            <person name="Wilkinson J."/>
            <person name="Wilson A."/>
            <person name="Yadav S."/>
            <person name="Young G."/>
            <person name="Yu Q."/>
            <person name="Zembek L."/>
            <person name="Zhong D."/>
            <person name="Zimmer A."/>
            <person name="Zwirko Z."/>
            <person name="Jaffe D.B."/>
            <person name="Alvarez P."/>
            <person name="Brockman W."/>
            <person name="Butler J."/>
            <person name="Chin C."/>
            <person name="Gnerre S."/>
            <person name="Grabherr M."/>
            <person name="Kleber M."/>
            <person name="Mauceli E."/>
            <person name="MacCallum I."/>
        </authorList>
    </citation>
    <scope>NUCLEOTIDE SEQUENCE [LARGE SCALE GENOMIC DNA]</scope>
    <source>
        <strain evidence="4">Tucson 14030-0811.24</strain>
    </source>
</reference>
<evidence type="ECO:0000313" key="4">
    <source>
        <dbReference type="Proteomes" id="UP000007798"/>
    </source>
</evidence>
<feature type="coiled-coil region" evidence="1">
    <location>
        <begin position="255"/>
        <end position="341"/>
    </location>
</feature>
<name>B4MKH8_DROWI</name>
<evidence type="ECO:0000313" key="3">
    <source>
        <dbReference type="EMBL" id="EDW72684.2"/>
    </source>
</evidence>
<dbReference type="PANTHER" id="PTHR19143">
    <property type="entry name" value="FIBRINOGEN/TENASCIN/ANGIOPOEITIN"/>
    <property type="match status" value="1"/>
</dbReference>
<dbReference type="Gene3D" id="3.90.215.10">
    <property type="entry name" value="Gamma Fibrinogen, chain A, domain 1"/>
    <property type="match status" value="1"/>
</dbReference>
<feature type="coiled-coil region" evidence="1">
    <location>
        <begin position="108"/>
        <end position="135"/>
    </location>
</feature>
<dbReference type="EMBL" id="CH963847">
    <property type="protein sequence ID" value="EDW72684.2"/>
    <property type="molecule type" value="Genomic_DNA"/>
</dbReference>
<evidence type="ECO:0000259" key="2">
    <source>
        <dbReference type="PROSITE" id="PS51406"/>
    </source>
</evidence>
<accession>B4MKH8</accession>
<dbReference type="SMART" id="SM00186">
    <property type="entry name" value="FBG"/>
    <property type="match status" value="1"/>
</dbReference>
<dbReference type="AlphaFoldDB" id="B4MKH8"/>
<dbReference type="Pfam" id="PF00147">
    <property type="entry name" value="Fibrinogen_C"/>
    <property type="match status" value="1"/>
</dbReference>
<sequence>MQTSTSSSSDSDGNVLCESMRNLDFQCNNGCYRKIKLLLQNALQDKSTIKELEIQLAKLEVNVSTAADKIKDKDEVIAALKMSIAFCKNNNYNNGNNNNDHNESSSRLDDLKATLRDKDIQLAHLQGQLKETEARTGHLLNHIRNVEAMNRSSSNPHIAEIIARDRHIGELKKIIDSKDAQIVLLDLESSNHTKADSVAELKEKTELLAKQETIIKEQTIIIENLQSEIEQNDVKLQENVKLLAICKAQLKEKDDRQAEKLLKDAKAKINSYTNTIKQLKQNNIDLQTGATASKAENLALQQTIEELTNKLSQIEKKSSNSKAEEQKKLETQKKLEKVEELVASGWLPIQSRHIQYSSSAFMLDFQFQCTGFNYEDKQIWMGLEPLHIITNLGRHELYIHVVDFDNSTCYARYDNFVVDSGKHKYKLKSLGKYTGDAGDAMRQHENNEFSIMQRGASKSHCHVSFWWHAKPEDFESSCDLSAIKLPGYRTSIWWMGDTRLKTKDLRLGLLQLLQPVPKLELGPRKLEAGVWGDDYYD</sequence>
<dbReference type="HOGENOM" id="CLU_486871_0_0_1"/>
<proteinExistence type="predicted"/>
<gene>
    <name evidence="3" type="primary">Dwil\GK17135</name>
    <name evidence="3" type="ORF">Dwil_GK17135</name>
</gene>
<feature type="coiled-coil region" evidence="1">
    <location>
        <begin position="42"/>
        <end position="69"/>
    </location>
</feature>
<dbReference type="Proteomes" id="UP000007798">
    <property type="component" value="Unassembled WGS sequence"/>
</dbReference>
<dbReference type="eggNOG" id="KOG2579">
    <property type="taxonomic scope" value="Eukaryota"/>
</dbReference>
<dbReference type="InterPro" id="IPR036056">
    <property type="entry name" value="Fibrinogen-like_C"/>
</dbReference>
<dbReference type="GO" id="GO:0005615">
    <property type="term" value="C:extracellular space"/>
    <property type="evidence" value="ECO:0007669"/>
    <property type="project" value="TreeGrafter"/>
</dbReference>
<evidence type="ECO:0000256" key="1">
    <source>
        <dbReference type="SAM" id="Coils"/>
    </source>
</evidence>
<keyword evidence="4" id="KW-1185">Reference proteome</keyword>
<keyword evidence="1" id="KW-0175">Coiled coil</keyword>
<feature type="domain" description="Fibrinogen C-terminal" evidence="2">
    <location>
        <begin position="295"/>
        <end position="481"/>
    </location>
</feature>
<protein>
    <recommendedName>
        <fullName evidence="2">Fibrinogen C-terminal domain-containing protein</fullName>
    </recommendedName>
</protein>
<dbReference type="PROSITE" id="PS51406">
    <property type="entry name" value="FIBRINOGEN_C_2"/>
    <property type="match status" value="1"/>
</dbReference>
<dbReference type="InterPro" id="IPR014716">
    <property type="entry name" value="Fibrinogen_a/b/g_C_1"/>
</dbReference>
<dbReference type="InterPro" id="IPR002181">
    <property type="entry name" value="Fibrinogen_a/b/g_C_dom"/>
</dbReference>
<dbReference type="InParanoid" id="B4MKH8"/>
<organism evidence="3 4">
    <name type="scientific">Drosophila willistoni</name>
    <name type="common">Fruit fly</name>
    <dbReference type="NCBI Taxonomy" id="7260"/>
    <lineage>
        <taxon>Eukaryota</taxon>
        <taxon>Metazoa</taxon>
        <taxon>Ecdysozoa</taxon>
        <taxon>Arthropoda</taxon>
        <taxon>Hexapoda</taxon>
        <taxon>Insecta</taxon>
        <taxon>Pterygota</taxon>
        <taxon>Neoptera</taxon>
        <taxon>Endopterygota</taxon>
        <taxon>Diptera</taxon>
        <taxon>Brachycera</taxon>
        <taxon>Muscomorpha</taxon>
        <taxon>Ephydroidea</taxon>
        <taxon>Drosophilidae</taxon>
        <taxon>Drosophila</taxon>
        <taxon>Sophophora</taxon>
    </lineage>
</organism>
<dbReference type="SUPFAM" id="SSF56496">
    <property type="entry name" value="Fibrinogen C-terminal domain-like"/>
    <property type="match status" value="1"/>
</dbReference>
<dbReference type="InterPro" id="IPR050373">
    <property type="entry name" value="Fibrinogen_C-term_domain"/>
</dbReference>